<sequence length="96" mass="10336">MLIQTAILQNTKPKGKSNKSCKAVSDESSMSLELEESDPRILHSNSCFTMLEGVVSCAMEAKSAFIPTDSHLLEDDPAERGLGQELVVVILLSSAL</sequence>
<dbReference type="Proteomes" id="UP000291084">
    <property type="component" value="Chromosome 4"/>
</dbReference>
<dbReference type="AlphaFoldDB" id="A0A0S3RSW1"/>
<protein>
    <submittedName>
        <fullName evidence="1">Uncharacterized protein</fullName>
    </submittedName>
</protein>
<organism evidence="1 2">
    <name type="scientific">Vigna angularis var. angularis</name>
    <dbReference type="NCBI Taxonomy" id="157739"/>
    <lineage>
        <taxon>Eukaryota</taxon>
        <taxon>Viridiplantae</taxon>
        <taxon>Streptophyta</taxon>
        <taxon>Embryophyta</taxon>
        <taxon>Tracheophyta</taxon>
        <taxon>Spermatophyta</taxon>
        <taxon>Magnoliopsida</taxon>
        <taxon>eudicotyledons</taxon>
        <taxon>Gunneridae</taxon>
        <taxon>Pentapetalae</taxon>
        <taxon>rosids</taxon>
        <taxon>fabids</taxon>
        <taxon>Fabales</taxon>
        <taxon>Fabaceae</taxon>
        <taxon>Papilionoideae</taxon>
        <taxon>50 kb inversion clade</taxon>
        <taxon>NPAAA clade</taxon>
        <taxon>indigoferoid/millettioid clade</taxon>
        <taxon>Phaseoleae</taxon>
        <taxon>Vigna</taxon>
    </lineage>
</organism>
<reference evidence="1 2" key="1">
    <citation type="journal article" date="2015" name="Sci. Rep.">
        <title>The power of single molecule real-time sequencing technology in the de novo assembly of a eukaryotic genome.</title>
        <authorList>
            <person name="Sakai H."/>
            <person name="Naito K."/>
            <person name="Ogiso-Tanaka E."/>
            <person name="Takahashi Y."/>
            <person name="Iseki K."/>
            <person name="Muto C."/>
            <person name="Satou K."/>
            <person name="Teruya K."/>
            <person name="Shiroma A."/>
            <person name="Shimoji M."/>
            <person name="Hirano T."/>
            <person name="Itoh T."/>
            <person name="Kaga A."/>
            <person name="Tomooka N."/>
        </authorList>
    </citation>
    <scope>NUCLEOTIDE SEQUENCE [LARGE SCALE GENOMIC DNA]</scope>
    <source>
        <strain evidence="2">cv. Shumari</strain>
    </source>
</reference>
<name>A0A0S3RSW1_PHAAN</name>
<keyword evidence="2" id="KW-1185">Reference proteome</keyword>
<evidence type="ECO:0000313" key="1">
    <source>
        <dbReference type="EMBL" id="BAT83659.1"/>
    </source>
</evidence>
<accession>A0A0S3RSW1</accession>
<gene>
    <name evidence="1" type="primary">Vigan.04G084600</name>
    <name evidence="1" type="ORF">VIGAN_04084600</name>
</gene>
<proteinExistence type="predicted"/>
<evidence type="ECO:0000313" key="2">
    <source>
        <dbReference type="Proteomes" id="UP000291084"/>
    </source>
</evidence>
<dbReference type="EMBL" id="AP015037">
    <property type="protein sequence ID" value="BAT83659.1"/>
    <property type="molecule type" value="Genomic_DNA"/>
</dbReference>